<evidence type="ECO:0000313" key="2">
    <source>
        <dbReference type="Proteomes" id="UP000018721"/>
    </source>
</evidence>
<gene>
    <name evidence="1" type="ORF">F443_21996</name>
</gene>
<sequence>MTKPNLSDLERKAAIDELLRINNIALSGSGTLSQLAQPS</sequence>
<comment type="caution">
    <text evidence="1">The sequence shown here is derived from an EMBL/GenBank/DDBJ whole genome shotgun (WGS) entry which is preliminary data.</text>
</comment>
<organism evidence="1 2">
    <name type="scientific">Phytophthora nicotianae P1569</name>
    <dbReference type="NCBI Taxonomy" id="1317065"/>
    <lineage>
        <taxon>Eukaryota</taxon>
        <taxon>Sar</taxon>
        <taxon>Stramenopiles</taxon>
        <taxon>Oomycota</taxon>
        <taxon>Peronosporomycetes</taxon>
        <taxon>Peronosporales</taxon>
        <taxon>Peronosporaceae</taxon>
        <taxon>Phytophthora</taxon>
    </lineage>
</organism>
<dbReference type="EMBL" id="ANIZ01003835">
    <property type="protein sequence ID" value="ETI30957.1"/>
    <property type="molecule type" value="Genomic_DNA"/>
</dbReference>
<protein>
    <submittedName>
        <fullName evidence="1">Uncharacterized protein</fullName>
    </submittedName>
</protein>
<dbReference type="HOGENOM" id="CLU_3321182_0_0_1"/>
<proteinExistence type="predicted"/>
<reference evidence="1 2" key="1">
    <citation type="submission" date="2013-11" db="EMBL/GenBank/DDBJ databases">
        <title>The Genome Sequence of Phytophthora parasitica P1569.</title>
        <authorList>
            <consortium name="The Broad Institute Genomics Platform"/>
            <person name="Russ C."/>
            <person name="Tyler B."/>
            <person name="Panabieres F."/>
            <person name="Shan W."/>
            <person name="Tripathy S."/>
            <person name="Grunwald N."/>
            <person name="Machado M."/>
            <person name="Johnson C.S."/>
            <person name="Arredondo F."/>
            <person name="Hong C."/>
            <person name="Coffey M."/>
            <person name="Young S.K."/>
            <person name="Zeng Q."/>
            <person name="Gargeya S."/>
            <person name="Fitzgerald M."/>
            <person name="Abouelleil A."/>
            <person name="Alvarado L."/>
            <person name="Chapman S.B."/>
            <person name="Gainer-Dewar J."/>
            <person name="Goldberg J."/>
            <person name="Griggs A."/>
            <person name="Gujja S."/>
            <person name="Hansen M."/>
            <person name="Howarth C."/>
            <person name="Imamovic A."/>
            <person name="Ireland A."/>
            <person name="Larimer J."/>
            <person name="McCowan C."/>
            <person name="Murphy C."/>
            <person name="Pearson M."/>
            <person name="Poon T.W."/>
            <person name="Priest M."/>
            <person name="Roberts A."/>
            <person name="Saif S."/>
            <person name="Shea T."/>
            <person name="Sykes S."/>
            <person name="Wortman J."/>
            <person name="Nusbaum C."/>
            <person name="Birren B."/>
        </authorList>
    </citation>
    <scope>NUCLEOTIDE SEQUENCE [LARGE SCALE GENOMIC DNA]</scope>
    <source>
        <strain evidence="1 2">P1569</strain>
    </source>
</reference>
<keyword evidence="2" id="KW-1185">Reference proteome</keyword>
<dbReference type="AlphaFoldDB" id="V9DY83"/>
<accession>V9DY83</accession>
<dbReference type="Proteomes" id="UP000018721">
    <property type="component" value="Unassembled WGS sequence"/>
</dbReference>
<name>V9DY83_PHYNI</name>
<evidence type="ECO:0000313" key="1">
    <source>
        <dbReference type="EMBL" id="ETI30957.1"/>
    </source>
</evidence>